<accession>A0AAN8NKA5</accession>
<protein>
    <recommendedName>
        <fullName evidence="1">NAD-dependent epimerase/dehydratase domain-containing protein</fullName>
    </recommendedName>
</protein>
<name>A0AAN8NKA5_9PEZI</name>
<evidence type="ECO:0000313" key="3">
    <source>
        <dbReference type="Proteomes" id="UP001307849"/>
    </source>
</evidence>
<comment type="caution">
    <text evidence="2">The sequence shown here is derived from an EMBL/GenBank/DDBJ whole genome shotgun (WGS) entry which is preliminary data.</text>
</comment>
<dbReference type="GO" id="GO:0003978">
    <property type="term" value="F:UDP-glucose 4-epimerase activity"/>
    <property type="evidence" value="ECO:0007669"/>
    <property type="project" value="TreeGrafter"/>
</dbReference>
<dbReference type="Gene3D" id="3.40.50.720">
    <property type="entry name" value="NAD(P)-binding Rossmann-like Domain"/>
    <property type="match status" value="1"/>
</dbReference>
<proteinExistence type="predicted"/>
<dbReference type="InterPro" id="IPR001509">
    <property type="entry name" value="Epimerase_deHydtase"/>
</dbReference>
<gene>
    <name evidence="2" type="ORF">TWF506_000061</name>
</gene>
<dbReference type="InterPro" id="IPR036291">
    <property type="entry name" value="NAD(P)-bd_dom_sf"/>
</dbReference>
<dbReference type="Gene3D" id="3.90.25.10">
    <property type="entry name" value="UDP-galactose 4-epimerase, domain 1"/>
    <property type="match status" value="1"/>
</dbReference>
<evidence type="ECO:0000313" key="2">
    <source>
        <dbReference type="EMBL" id="KAK6519763.1"/>
    </source>
</evidence>
<reference evidence="2 3" key="1">
    <citation type="submission" date="2019-10" db="EMBL/GenBank/DDBJ databases">
        <authorList>
            <person name="Palmer J.M."/>
        </authorList>
    </citation>
    <scope>NUCLEOTIDE SEQUENCE [LARGE SCALE GENOMIC DNA]</scope>
    <source>
        <strain evidence="2 3">TWF506</strain>
    </source>
</reference>
<dbReference type="Proteomes" id="UP001307849">
    <property type="component" value="Unassembled WGS sequence"/>
</dbReference>
<dbReference type="EMBL" id="JAVHJM010000001">
    <property type="protein sequence ID" value="KAK6519763.1"/>
    <property type="molecule type" value="Genomic_DNA"/>
</dbReference>
<organism evidence="2 3">
    <name type="scientific">Arthrobotrys conoides</name>
    <dbReference type="NCBI Taxonomy" id="74498"/>
    <lineage>
        <taxon>Eukaryota</taxon>
        <taxon>Fungi</taxon>
        <taxon>Dikarya</taxon>
        <taxon>Ascomycota</taxon>
        <taxon>Pezizomycotina</taxon>
        <taxon>Orbiliomycetes</taxon>
        <taxon>Orbiliales</taxon>
        <taxon>Orbiliaceae</taxon>
        <taxon>Arthrobotrys</taxon>
    </lineage>
</organism>
<dbReference type="GO" id="GO:0005829">
    <property type="term" value="C:cytosol"/>
    <property type="evidence" value="ECO:0007669"/>
    <property type="project" value="TreeGrafter"/>
</dbReference>
<sequence>MDELDILDGGSYLSAMDSRLYGGGGIGCYSLRILRQYIYLAACNSFEVELSGEIGLPTNRISSSRPRIPSWLGKYHRQVIKQVINLITSIPSCLYEPSTWIRNSAVIVTGGLGYVGSHVCSRLLCKGYTVLIIDNLTNSFDSVVRDIRLTLEASDMGFLASKKMIHLPIDYGNAISLSQALVSYSRNLQIIGAIHLAASKSVSESLENPGKYYENNVIKMESFLRVLGKHGVHNVIFSSSATVYGSLPSEMASKALNEDMVPIVGPDVPMQGIAKTMAGLTPYGISKVLGEAMIKKFVEGHSRRRGMVFRLFNPVGCDPSGYLKENPRDNHWCGGGIMQMIRKAVVDDTVFQVFGGGGDEGDGSCIRDFVHVGDIARGIVMGFESCLHMEGNGGRCRVYNLASGKGVSVKQLLKEVEETIGLVLKVEKCKKREGDLPISIGDVEKVKKELGWVPEMGVQDLCRDFCRANGIGKDAGEEPVHVSGLIRSISESL</sequence>
<dbReference type="PANTHER" id="PTHR43725">
    <property type="entry name" value="UDP-GLUCOSE 4-EPIMERASE"/>
    <property type="match status" value="1"/>
</dbReference>
<dbReference type="GO" id="GO:0005996">
    <property type="term" value="P:monosaccharide metabolic process"/>
    <property type="evidence" value="ECO:0007669"/>
    <property type="project" value="TreeGrafter"/>
</dbReference>
<dbReference type="AlphaFoldDB" id="A0AAN8NKA5"/>
<feature type="domain" description="NAD-dependent epimerase/dehydratase" evidence="1">
    <location>
        <begin position="106"/>
        <end position="385"/>
    </location>
</feature>
<dbReference type="Pfam" id="PF01370">
    <property type="entry name" value="Epimerase"/>
    <property type="match status" value="1"/>
</dbReference>
<keyword evidence="3" id="KW-1185">Reference proteome</keyword>
<dbReference type="SUPFAM" id="SSF51735">
    <property type="entry name" value="NAD(P)-binding Rossmann-fold domains"/>
    <property type="match status" value="1"/>
</dbReference>
<dbReference type="PANTHER" id="PTHR43725:SF3">
    <property type="entry name" value="UDP-GLUCOSE 4-EPIMERASE (EUROFUNG)"/>
    <property type="match status" value="1"/>
</dbReference>
<evidence type="ECO:0000259" key="1">
    <source>
        <dbReference type="Pfam" id="PF01370"/>
    </source>
</evidence>